<keyword evidence="5 9" id="KW-0297">G-protein coupled receptor</keyword>
<dbReference type="GO" id="GO:0005886">
    <property type="term" value="C:plasma membrane"/>
    <property type="evidence" value="ECO:0007669"/>
    <property type="project" value="UniProtKB-SubCell"/>
</dbReference>
<protein>
    <recommendedName>
        <fullName evidence="11">G-protein coupled receptors family 1 profile domain-containing protein</fullName>
    </recommendedName>
</protein>
<dbReference type="SUPFAM" id="SSF81321">
    <property type="entry name" value="Family A G protein-coupled receptor-like"/>
    <property type="match status" value="1"/>
</dbReference>
<keyword evidence="3 9" id="KW-0812">Transmembrane</keyword>
<dbReference type="InterPro" id="IPR017452">
    <property type="entry name" value="GPCR_Rhodpsn_7TM"/>
</dbReference>
<feature type="transmembrane region" description="Helical" evidence="10">
    <location>
        <begin position="73"/>
        <end position="93"/>
    </location>
</feature>
<name>A0ABD6ETU3_9BILA</name>
<evidence type="ECO:0000313" key="12">
    <source>
        <dbReference type="EMBL" id="MFH4982741.1"/>
    </source>
</evidence>
<evidence type="ECO:0000256" key="1">
    <source>
        <dbReference type="ARBA" id="ARBA00004651"/>
    </source>
</evidence>
<dbReference type="InterPro" id="IPR000276">
    <property type="entry name" value="GPCR_Rhodpsn"/>
</dbReference>
<evidence type="ECO:0000256" key="8">
    <source>
        <dbReference type="ARBA" id="ARBA00023224"/>
    </source>
</evidence>
<keyword evidence="4 10" id="KW-1133">Transmembrane helix</keyword>
<evidence type="ECO:0000256" key="3">
    <source>
        <dbReference type="ARBA" id="ARBA00022692"/>
    </source>
</evidence>
<dbReference type="EMBL" id="JBGFUD010009987">
    <property type="protein sequence ID" value="MFH4982741.1"/>
    <property type="molecule type" value="Genomic_DNA"/>
</dbReference>
<comment type="caution">
    <text evidence="12">The sequence shown here is derived from an EMBL/GenBank/DDBJ whole genome shotgun (WGS) entry which is preliminary data.</text>
</comment>
<dbReference type="PROSITE" id="PS00237">
    <property type="entry name" value="G_PROTEIN_RECEP_F1_1"/>
    <property type="match status" value="1"/>
</dbReference>
<organism evidence="12 13">
    <name type="scientific">Gnathostoma spinigerum</name>
    <dbReference type="NCBI Taxonomy" id="75299"/>
    <lineage>
        <taxon>Eukaryota</taxon>
        <taxon>Metazoa</taxon>
        <taxon>Ecdysozoa</taxon>
        <taxon>Nematoda</taxon>
        <taxon>Chromadorea</taxon>
        <taxon>Rhabditida</taxon>
        <taxon>Spirurina</taxon>
        <taxon>Gnathostomatomorpha</taxon>
        <taxon>Gnathostomatoidea</taxon>
        <taxon>Gnathostomatidae</taxon>
        <taxon>Gnathostoma</taxon>
    </lineage>
</organism>
<evidence type="ECO:0000256" key="10">
    <source>
        <dbReference type="SAM" id="Phobius"/>
    </source>
</evidence>
<evidence type="ECO:0000256" key="5">
    <source>
        <dbReference type="ARBA" id="ARBA00023040"/>
    </source>
</evidence>
<feature type="domain" description="G-protein coupled receptors family 1 profile" evidence="11">
    <location>
        <begin position="53"/>
        <end position="142"/>
    </location>
</feature>
<accession>A0ABD6ETU3</accession>
<evidence type="ECO:0000256" key="9">
    <source>
        <dbReference type="RuleBase" id="RU000688"/>
    </source>
</evidence>
<evidence type="ECO:0000313" key="13">
    <source>
        <dbReference type="Proteomes" id="UP001608902"/>
    </source>
</evidence>
<comment type="subcellular location">
    <subcellularLocation>
        <location evidence="1">Cell membrane</location>
        <topology evidence="1">Multi-pass membrane protein</topology>
    </subcellularLocation>
</comment>
<feature type="transmembrane region" description="Helical" evidence="10">
    <location>
        <begin position="36"/>
        <end position="61"/>
    </location>
</feature>
<comment type="similarity">
    <text evidence="9">Belongs to the G-protein coupled receptor 1 family.</text>
</comment>
<keyword evidence="13" id="KW-1185">Reference proteome</keyword>
<dbReference type="Gene3D" id="1.20.1070.10">
    <property type="entry name" value="Rhodopsin 7-helix transmembrane proteins"/>
    <property type="match status" value="1"/>
</dbReference>
<dbReference type="PANTHER" id="PTHR24229">
    <property type="entry name" value="NEUROPEPTIDES RECEPTOR"/>
    <property type="match status" value="1"/>
</dbReference>
<keyword evidence="8 9" id="KW-0807">Transducer</keyword>
<sequence length="198" mass="22701">MTTASITYWAPILNENYSNPQVLNMFPFSGADSRSVVFYALVYTSLFLIGICGNISTITLIRHVHSAIPYDNTMLYVLFLCGVDLISVIPLPMAISDQLLGFWIFGSVVCKIYRTLEHVGRALSTFVLAAMAYDRFLKVCYPHHKTRLPLKSHIAIFQYGFRAFLSYEYQKQYCHVQSSLFIININFISNSHFQVNWI</sequence>
<keyword evidence="7 9" id="KW-0675">Receptor</keyword>
<keyword evidence="2" id="KW-1003">Cell membrane</keyword>
<evidence type="ECO:0000256" key="7">
    <source>
        <dbReference type="ARBA" id="ARBA00023170"/>
    </source>
</evidence>
<reference evidence="12 13" key="1">
    <citation type="submission" date="2024-08" db="EMBL/GenBank/DDBJ databases">
        <title>Gnathostoma spinigerum genome.</title>
        <authorList>
            <person name="Gonzalez-Bertolin B."/>
            <person name="Monzon S."/>
            <person name="Zaballos A."/>
            <person name="Jimenez P."/>
            <person name="Dekumyoy P."/>
            <person name="Varona S."/>
            <person name="Cuesta I."/>
            <person name="Sumanam S."/>
            <person name="Adisakwattana P."/>
            <person name="Gasser R.B."/>
            <person name="Hernandez-Gonzalez A."/>
            <person name="Young N.D."/>
            <person name="Perteguer M.J."/>
        </authorList>
    </citation>
    <scope>NUCLEOTIDE SEQUENCE [LARGE SCALE GENOMIC DNA]</scope>
    <source>
        <strain evidence="12">AL3</strain>
        <tissue evidence="12">Liver</tissue>
    </source>
</reference>
<evidence type="ECO:0000256" key="6">
    <source>
        <dbReference type="ARBA" id="ARBA00023136"/>
    </source>
</evidence>
<dbReference type="Pfam" id="PF00001">
    <property type="entry name" value="7tm_1"/>
    <property type="match status" value="1"/>
</dbReference>
<dbReference type="Proteomes" id="UP001608902">
    <property type="component" value="Unassembled WGS sequence"/>
</dbReference>
<keyword evidence="6 10" id="KW-0472">Membrane</keyword>
<gene>
    <name evidence="12" type="ORF">AB6A40_009450</name>
</gene>
<evidence type="ECO:0000256" key="4">
    <source>
        <dbReference type="ARBA" id="ARBA00022989"/>
    </source>
</evidence>
<evidence type="ECO:0000259" key="11">
    <source>
        <dbReference type="PROSITE" id="PS50262"/>
    </source>
</evidence>
<dbReference type="GO" id="GO:0004930">
    <property type="term" value="F:G protein-coupled receptor activity"/>
    <property type="evidence" value="ECO:0007669"/>
    <property type="project" value="UniProtKB-KW"/>
</dbReference>
<dbReference type="AlphaFoldDB" id="A0ABD6ETU3"/>
<dbReference type="PROSITE" id="PS50262">
    <property type="entry name" value="G_PROTEIN_RECEP_F1_2"/>
    <property type="match status" value="1"/>
</dbReference>
<dbReference type="PRINTS" id="PR00237">
    <property type="entry name" value="GPCRRHODOPSN"/>
</dbReference>
<dbReference type="PANTHER" id="PTHR24229:SF40">
    <property type="entry name" value="ALLATOSTATIN C RECEPTOR 1-RELATED"/>
    <property type="match status" value="1"/>
</dbReference>
<proteinExistence type="inferred from homology"/>
<evidence type="ECO:0000256" key="2">
    <source>
        <dbReference type="ARBA" id="ARBA00022475"/>
    </source>
</evidence>